<sequence length="515" mass="57741">MLRDRGRQLLHAIKYAAILLSLLQLLVFLPLSLEHSQETFLTFSALMAAFYFTITTLRWATLNTSLAPIARFLMLIQNIVIPASLFLCARLYMPDTTHAISPNSVPWLQSATIAKEWLMSRTPLSWHSHTESMMHSDFLHTVLMYIQKHARLVLSHVPGTWYAFLLYMSPVFSLLEGLASLIVVQAVARFSQWLIQDPHGKRTQKMSRSLLIRRLLQLGIEASEAWQLVFLLLTATVYVASAVALVMSFDVVTNGRALTSAAIGASVASTLWISGFALAFRKANIVETSLIFAYVVFNVYQLSSSLVLGTDPVHLLQSFRGASFAAMSFHGHTGALQDKLLRALENGLRVLSIALETLPASVIVSLVYRLAIMYLATRVLALLQVRHVQRVHVPKSKQTLTEQAESAKLSELLHKAKEPDSPSEPRHVSDERTQSAPESADEKEDERKPEGKPRPSTVGIVLVRYSRFILITVYSHLLLLDQNHQIYWRILAVSFTLAMWGVELLISKESNVVFD</sequence>
<feature type="transmembrane region" description="Helical" evidence="2">
    <location>
        <begin position="228"/>
        <end position="249"/>
    </location>
</feature>
<dbReference type="Pfam" id="PF08426">
    <property type="entry name" value="ICE2"/>
    <property type="match status" value="2"/>
</dbReference>
<gene>
    <name evidence="3" type="ORF">DNF11_1887</name>
</gene>
<dbReference type="GO" id="GO:0032541">
    <property type="term" value="C:cortical endoplasmic reticulum"/>
    <property type="evidence" value="ECO:0007669"/>
    <property type="project" value="TreeGrafter"/>
</dbReference>
<evidence type="ECO:0000256" key="1">
    <source>
        <dbReference type="SAM" id="MobiDB-lite"/>
    </source>
</evidence>
<evidence type="ECO:0000313" key="4">
    <source>
        <dbReference type="Proteomes" id="UP000269793"/>
    </source>
</evidence>
<feature type="transmembrane region" description="Helical" evidence="2">
    <location>
        <begin position="12"/>
        <end position="33"/>
    </location>
</feature>
<dbReference type="PANTHER" id="PTHR31726:SF2">
    <property type="entry name" value="PROTEIN ICE2"/>
    <property type="match status" value="1"/>
</dbReference>
<dbReference type="OrthoDB" id="5577218at2759"/>
<feature type="transmembrane region" description="Helical" evidence="2">
    <location>
        <begin position="39"/>
        <end position="60"/>
    </location>
</feature>
<proteinExistence type="predicted"/>
<dbReference type="VEuPathDB" id="FungiDB:DNF11_1887"/>
<dbReference type="STRING" id="425264.A0A3G2S9U6"/>
<dbReference type="PANTHER" id="PTHR31726">
    <property type="entry name" value="PROTEIN ICE2"/>
    <property type="match status" value="1"/>
</dbReference>
<protein>
    <submittedName>
        <fullName evidence="3">Uncharacterized protein</fullName>
    </submittedName>
</protein>
<organism evidence="3 4">
    <name type="scientific">Malassezia restricta (strain ATCC 96810 / NBRC 103918 / CBS 7877)</name>
    <name type="common">Seborrheic dermatitis infection agent</name>
    <dbReference type="NCBI Taxonomy" id="425264"/>
    <lineage>
        <taxon>Eukaryota</taxon>
        <taxon>Fungi</taxon>
        <taxon>Dikarya</taxon>
        <taxon>Basidiomycota</taxon>
        <taxon>Ustilaginomycotina</taxon>
        <taxon>Malasseziomycetes</taxon>
        <taxon>Malasseziales</taxon>
        <taxon>Malasseziaceae</taxon>
        <taxon>Malassezia</taxon>
    </lineage>
</organism>
<feature type="transmembrane region" description="Helical" evidence="2">
    <location>
        <begin position="72"/>
        <end position="93"/>
    </location>
</feature>
<dbReference type="GO" id="GO:0000921">
    <property type="term" value="P:septin ring assembly"/>
    <property type="evidence" value="ECO:0007669"/>
    <property type="project" value="TreeGrafter"/>
</dbReference>
<accession>A0A3G2S9U6</accession>
<keyword evidence="2" id="KW-0812">Transmembrane</keyword>
<dbReference type="GO" id="GO:0097038">
    <property type="term" value="C:perinuclear endoplasmic reticulum"/>
    <property type="evidence" value="ECO:0007669"/>
    <property type="project" value="TreeGrafter"/>
</dbReference>
<evidence type="ECO:0000313" key="3">
    <source>
        <dbReference type="EMBL" id="AYO42837.1"/>
    </source>
</evidence>
<feature type="transmembrane region" description="Helical" evidence="2">
    <location>
        <begin position="161"/>
        <end position="184"/>
    </location>
</feature>
<reference evidence="3 4" key="1">
    <citation type="submission" date="2018-10" db="EMBL/GenBank/DDBJ databases">
        <title>Complete genome sequence of Malassezia restricta CBS 7877.</title>
        <authorList>
            <person name="Morand S.C."/>
            <person name="Bertignac M."/>
            <person name="Iltis A."/>
            <person name="Kolder I."/>
            <person name="Pirovano W."/>
            <person name="Jourdain R."/>
            <person name="Clavaud C."/>
        </authorList>
    </citation>
    <scope>NUCLEOTIDE SEQUENCE [LARGE SCALE GENOMIC DNA]</scope>
    <source>
        <strain evidence="3 4">CBS 7877</strain>
    </source>
</reference>
<keyword evidence="2" id="KW-0472">Membrane</keyword>
<evidence type="ECO:0000256" key="2">
    <source>
        <dbReference type="SAM" id="Phobius"/>
    </source>
</evidence>
<feature type="transmembrane region" description="Helical" evidence="2">
    <location>
        <begin position="291"/>
        <end position="310"/>
    </location>
</feature>
<feature type="transmembrane region" description="Helical" evidence="2">
    <location>
        <begin position="261"/>
        <end position="279"/>
    </location>
</feature>
<dbReference type="InterPro" id="IPR013635">
    <property type="entry name" value="Ice2"/>
</dbReference>
<keyword evidence="4" id="KW-1185">Reference proteome</keyword>
<feature type="compositionally biased region" description="Basic and acidic residues" evidence="1">
    <location>
        <begin position="415"/>
        <end position="433"/>
    </location>
</feature>
<name>A0A3G2S9U6_MALR7</name>
<dbReference type="Proteomes" id="UP000269793">
    <property type="component" value="Chromosome III"/>
</dbReference>
<dbReference type="GO" id="GO:0005789">
    <property type="term" value="C:endoplasmic reticulum membrane"/>
    <property type="evidence" value="ECO:0007669"/>
    <property type="project" value="TreeGrafter"/>
</dbReference>
<dbReference type="GO" id="GO:0048309">
    <property type="term" value="P:endoplasmic reticulum inheritance"/>
    <property type="evidence" value="ECO:0007669"/>
    <property type="project" value="TreeGrafter"/>
</dbReference>
<dbReference type="AlphaFoldDB" id="A0A3G2S9U6"/>
<keyword evidence="2" id="KW-1133">Transmembrane helix</keyword>
<dbReference type="EMBL" id="CP033150">
    <property type="protein sequence ID" value="AYO42837.1"/>
    <property type="molecule type" value="Genomic_DNA"/>
</dbReference>
<feature type="transmembrane region" description="Helical" evidence="2">
    <location>
        <begin position="486"/>
        <end position="506"/>
    </location>
</feature>
<feature type="transmembrane region" description="Helical" evidence="2">
    <location>
        <begin position="358"/>
        <end position="376"/>
    </location>
</feature>
<feature type="region of interest" description="Disordered" evidence="1">
    <location>
        <begin position="415"/>
        <end position="454"/>
    </location>
</feature>
<feature type="transmembrane region" description="Helical" evidence="2">
    <location>
        <begin position="457"/>
        <end position="480"/>
    </location>
</feature>